<protein>
    <submittedName>
        <fullName evidence="1">Uncharacterized protein</fullName>
    </submittedName>
</protein>
<reference evidence="4 5" key="1">
    <citation type="journal article" date="2016" name="Environ. Microbiol.">
        <title>Genomic diversification of marine cyanophages into stable ecotypes.</title>
        <authorList>
            <person name="Marston M.F."/>
            <person name="Martiny J.B."/>
        </authorList>
    </citation>
    <scope>NUCLEOTIDE SEQUENCE [LARGE SCALE GENOMIC DNA]</scope>
    <source>
        <strain evidence="1">RW_01_0212_WH8101</strain>
        <strain evidence="2">RW_22_0300</strain>
    </source>
</reference>
<evidence type="ECO:0000313" key="2">
    <source>
        <dbReference type="EMBL" id="AOO11068.1"/>
    </source>
</evidence>
<proteinExistence type="predicted"/>
<evidence type="ECO:0000313" key="1">
    <source>
        <dbReference type="EMBL" id="AOO10185.1"/>
    </source>
</evidence>
<organism evidence="1 4">
    <name type="scientific">Synechococcus phage S-RIM8</name>
    <dbReference type="NCBI Taxonomy" id="756278"/>
    <lineage>
        <taxon>Viruses</taxon>
        <taxon>Duplodnaviria</taxon>
        <taxon>Heunggongvirae</taxon>
        <taxon>Uroviricota</taxon>
        <taxon>Caudoviricetes</taxon>
        <taxon>Pantevenvirales</taxon>
        <taxon>Kyanoviridae</taxon>
        <taxon>Neptunevirus</taxon>
        <taxon>Neptunevirus srim18</taxon>
    </lineage>
</organism>
<dbReference type="EMBL" id="MK493323">
    <property type="protein sequence ID" value="QBQ75365.1"/>
    <property type="molecule type" value="Genomic_DNA"/>
</dbReference>
<sequence length="323" mass="35088">MSTLNVGTVNSTTLNLGVGGIVFNDATSITTAPGAPALGDVTNVTITTPAPDDILIWNGSQWVNQAPEGGIGLGNVASRPSSNLTNTIRWNTETEVLETYLDHNNNGSVAAWHAVGGRQLIAKAMRKDQWGSMDIYWGQTAGRNSGRYYAYEIFMNFYEQNGNNAEYYLRLMTGNGTIDSGGNYYYSVESQHINDGFPRNNENGQSYIRIVNSDDSYDLRSNGESTYLCHFLLSNTPNSSTANYWSFSYNCAGHSGQGGGYLRGGGSWRHPGPAEGNAYPCNGIRIYNNQAQRPVTSGVNVCISVFGISGQEGREMLDNYGQP</sequence>
<keyword evidence="5" id="KW-1185">Reference proteome</keyword>
<reference evidence="3 6" key="2">
    <citation type="submission" date="2019-02" db="EMBL/GenBank/DDBJ databases">
        <title>Diversity in Cyanophage Genomes from Southern New England Coastal Waters.</title>
        <authorList>
            <person name="Marston M.F."/>
        </authorList>
    </citation>
    <scope>NUCLEOTIDE SEQUENCE [LARGE SCALE GENOMIC DNA]</scope>
    <source>
        <strain evidence="3">RW_03_0617</strain>
    </source>
</reference>
<evidence type="ECO:0000313" key="5">
    <source>
        <dbReference type="Proteomes" id="UP000226351"/>
    </source>
</evidence>
<dbReference type="Proteomes" id="UP000301580">
    <property type="component" value="Segment"/>
</dbReference>
<accession>A0A1D7S938</accession>
<dbReference type="EMBL" id="KX349285">
    <property type="protein sequence ID" value="AOO10185.1"/>
    <property type="molecule type" value="Genomic_DNA"/>
</dbReference>
<dbReference type="Proteomes" id="UP000225361">
    <property type="component" value="Segment"/>
</dbReference>
<evidence type="ECO:0000313" key="6">
    <source>
        <dbReference type="Proteomes" id="UP000301580"/>
    </source>
</evidence>
<dbReference type="EMBL" id="KX349289">
    <property type="protein sequence ID" value="AOO11068.1"/>
    <property type="molecule type" value="Genomic_DNA"/>
</dbReference>
<gene>
    <name evidence="1" type="ORF">RW01021201_037</name>
    <name evidence="3" type="ORF">RW030617_037</name>
    <name evidence="2" type="ORF">RW220300_037</name>
</gene>
<dbReference type="Proteomes" id="UP000226351">
    <property type="component" value="Segment"/>
</dbReference>
<evidence type="ECO:0000313" key="3">
    <source>
        <dbReference type="EMBL" id="QBQ75365.1"/>
    </source>
</evidence>
<name>A0A1D7S938_9CAUD</name>
<evidence type="ECO:0000313" key="4">
    <source>
        <dbReference type="Proteomes" id="UP000225361"/>
    </source>
</evidence>